<protein>
    <submittedName>
        <fullName evidence="1">Uncharacterized protein</fullName>
    </submittedName>
</protein>
<dbReference type="KEGG" id="gsb:GSUB_05200"/>
<evidence type="ECO:0000313" key="1">
    <source>
        <dbReference type="EMBL" id="AJF06081.1"/>
    </source>
</evidence>
<dbReference type="HOGENOM" id="CLU_2464656_0_0_7"/>
<dbReference type="STRING" id="483547.GSUB_05200"/>
<dbReference type="EMBL" id="CP010311">
    <property type="protein sequence ID" value="AJF06081.1"/>
    <property type="molecule type" value="Genomic_DNA"/>
</dbReference>
<name>A0A0B5FR95_9BACT</name>
<dbReference type="Proteomes" id="UP000035036">
    <property type="component" value="Chromosome"/>
</dbReference>
<reference evidence="1 2" key="1">
    <citation type="journal article" date="2015" name="Genome Announc.">
        <title>Genomes of Geoalkalibacter ferrihydriticus Z-0531T and Geoalkalibacter subterraneus Red1T, Two Haloalkaliphilic Metal-Reducing Deltaproteobacteria.</title>
        <authorList>
            <person name="Badalamenti J.P."/>
            <person name="Krajmalnik-Brown R."/>
            <person name="Torres C.I."/>
            <person name="Bond D.R."/>
        </authorList>
    </citation>
    <scope>NUCLEOTIDE SEQUENCE [LARGE SCALE GENOMIC DNA]</scope>
    <source>
        <strain evidence="1 2">Red1</strain>
    </source>
</reference>
<evidence type="ECO:0000313" key="2">
    <source>
        <dbReference type="Proteomes" id="UP000035036"/>
    </source>
</evidence>
<gene>
    <name evidence="1" type="ORF">GSUB_05200</name>
</gene>
<proteinExistence type="predicted"/>
<organism evidence="1 2">
    <name type="scientific">Geoalkalibacter subterraneus</name>
    <dbReference type="NCBI Taxonomy" id="483547"/>
    <lineage>
        <taxon>Bacteria</taxon>
        <taxon>Pseudomonadati</taxon>
        <taxon>Thermodesulfobacteriota</taxon>
        <taxon>Desulfuromonadia</taxon>
        <taxon>Desulfuromonadales</taxon>
        <taxon>Geoalkalibacteraceae</taxon>
        <taxon>Geoalkalibacter</taxon>
    </lineage>
</organism>
<sequence>MDRASRNRLTPQLSDRFSGSTLFDRVARAGCLPRKELYEAWEVARRVRRAGYCVHTQTIPGDITPQNRLLLAESGGKMPHTAFGTEVK</sequence>
<accession>A0A0B5FR95</accession>
<dbReference type="AlphaFoldDB" id="A0A0B5FR95"/>
<keyword evidence="2" id="KW-1185">Reference proteome</keyword>